<protein>
    <submittedName>
        <fullName evidence="1">Uncharacterized protein</fullName>
    </submittedName>
</protein>
<reference evidence="1" key="1">
    <citation type="journal article" date="2020" name="Stud. Mycol.">
        <title>101 Dothideomycetes genomes: a test case for predicting lifestyles and emergence of pathogens.</title>
        <authorList>
            <person name="Haridas S."/>
            <person name="Albert R."/>
            <person name="Binder M."/>
            <person name="Bloem J."/>
            <person name="Labutti K."/>
            <person name="Salamov A."/>
            <person name="Andreopoulos B."/>
            <person name="Baker S."/>
            <person name="Barry K."/>
            <person name="Bills G."/>
            <person name="Bluhm B."/>
            <person name="Cannon C."/>
            <person name="Castanera R."/>
            <person name="Culley D."/>
            <person name="Daum C."/>
            <person name="Ezra D."/>
            <person name="Gonzalez J."/>
            <person name="Henrissat B."/>
            <person name="Kuo A."/>
            <person name="Liang C."/>
            <person name="Lipzen A."/>
            <person name="Lutzoni F."/>
            <person name="Magnuson J."/>
            <person name="Mondo S."/>
            <person name="Nolan M."/>
            <person name="Ohm R."/>
            <person name="Pangilinan J."/>
            <person name="Park H.-J."/>
            <person name="Ramirez L."/>
            <person name="Alfaro M."/>
            <person name="Sun H."/>
            <person name="Tritt A."/>
            <person name="Yoshinaga Y."/>
            <person name="Zwiers L.-H."/>
            <person name="Turgeon B."/>
            <person name="Goodwin S."/>
            <person name="Spatafora J."/>
            <person name="Crous P."/>
            <person name="Grigoriev I."/>
        </authorList>
    </citation>
    <scope>NUCLEOTIDE SEQUENCE</scope>
    <source>
        <strain evidence="1">CBS 525.71</strain>
    </source>
</reference>
<dbReference type="EMBL" id="MU006701">
    <property type="protein sequence ID" value="KAF2633203.1"/>
    <property type="molecule type" value="Genomic_DNA"/>
</dbReference>
<keyword evidence="2" id="KW-1185">Reference proteome</keyword>
<dbReference type="Proteomes" id="UP000799754">
    <property type="component" value="Unassembled WGS sequence"/>
</dbReference>
<proteinExistence type="predicted"/>
<gene>
    <name evidence="1" type="ORF">BU25DRAFT_453004</name>
</gene>
<accession>A0ACB6SIJ6</accession>
<organism evidence="1 2">
    <name type="scientific">Macroventuria anomochaeta</name>
    <dbReference type="NCBI Taxonomy" id="301207"/>
    <lineage>
        <taxon>Eukaryota</taxon>
        <taxon>Fungi</taxon>
        <taxon>Dikarya</taxon>
        <taxon>Ascomycota</taxon>
        <taxon>Pezizomycotina</taxon>
        <taxon>Dothideomycetes</taxon>
        <taxon>Pleosporomycetidae</taxon>
        <taxon>Pleosporales</taxon>
        <taxon>Pleosporineae</taxon>
        <taxon>Didymellaceae</taxon>
        <taxon>Macroventuria</taxon>
    </lineage>
</organism>
<comment type="caution">
    <text evidence="1">The sequence shown here is derived from an EMBL/GenBank/DDBJ whole genome shotgun (WGS) entry which is preliminary data.</text>
</comment>
<evidence type="ECO:0000313" key="2">
    <source>
        <dbReference type="Proteomes" id="UP000799754"/>
    </source>
</evidence>
<sequence length="472" mass="52728">MWSLENHRRERGRSFENKPSVLREYSSSPPRTPKAPLHTPDGFIVHGTPGAHDRNSYFSLPMTSPLAENNTMTDTAESANTSSSIELHSALPKERNNTEIAPDTHAVDSDVLELWTALDSTVQSDSDSTSSNVAEPASPSEDTVMTDAQVSPGFTITQTVPEVSYHTFDEPFIFDTVTSELTCGKRASSFRSNSASKRAKILISLDPDKTMFHNARSTSVQFLQSLLDSPKLDIVNEITGEVYVKSASLHMLEYFCGGQAINSLVQRNCLLVPPTHVSRDGIIRVIRYMRRWCQDPSVRPTGELRTPPSIKEGIATSLACRFLHLDANAQHMEDLVVQDFMGSPRFFITDEDVELIWCGYEETLRDTSFGDAVVWFVLEHIMGGTHALADEVRWMLEQEEYEDLKARIRYELKEAEWRGIGRKAFLERCLKDREEMAAYGEGGDSHFSQDGSVSRAGGSNKDKPLPRLPASS</sequence>
<name>A0ACB6SIJ6_9PLEO</name>
<evidence type="ECO:0000313" key="1">
    <source>
        <dbReference type="EMBL" id="KAF2633203.1"/>
    </source>
</evidence>